<dbReference type="InterPro" id="IPR004090">
    <property type="entry name" value="Chemotax_Me-accpt_rcpt"/>
</dbReference>
<accession>A0A5C6U644</accession>
<comment type="caution">
    <text evidence="5">The sequence shown here is derived from an EMBL/GenBank/DDBJ whole genome shotgun (WGS) entry which is preliminary data.</text>
</comment>
<reference evidence="5 6" key="1">
    <citation type="submission" date="2019-08" db="EMBL/GenBank/DDBJ databases">
        <title>Sphingorhabdus soil sp. nov., isolated from arctic soil.</title>
        <authorList>
            <person name="Liu Y."/>
        </authorList>
    </citation>
    <scope>NUCLEOTIDE SEQUENCE [LARGE SCALE GENOMIC DNA]</scope>
    <source>
        <strain evidence="5 6">D-2Q-5-6</strain>
    </source>
</reference>
<dbReference type="PROSITE" id="PS50111">
    <property type="entry name" value="CHEMOTAXIS_TRANSDUC_2"/>
    <property type="match status" value="1"/>
</dbReference>
<dbReference type="Gene3D" id="1.10.287.950">
    <property type="entry name" value="Methyl-accepting chemotaxis protein"/>
    <property type="match status" value="1"/>
</dbReference>
<comment type="similarity">
    <text evidence="2">Belongs to the methyl-accepting chemotaxis (MCP) protein family.</text>
</comment>
<evidence type="ECO:0000313" key="5">
    <source>
        <dbReference type="EMBL" id="TXC68413.1"/>
    </source>
</evidence>
<feature type="domain" description="Methyl-accepting transducer" evidence="4">
    <location>
        <begin position="168"/>
        <end position="390"/>
    </location>
</feature>
<protein>
    <submittedName>
        <fullName evidence="5">Chemotaxis protein</fullName>
    </submittedName>
</protein>
<evidence type="ECO:0000259" key="4">
    <source>
        <dbReference type="PROSITE" id="PS50111"/>
    </source>
</evidence>
<dbReference type="OrthoDB" id="266313at2"/>
<dbReference type="AlphaFoldDB" id="A0A5C6U644"/>
<proteinExistence type="inferred from homology"/>
<dbReference type="PANTHER" id="PTHR32089">
    <property type="entry name" value="METHYL-ACCEPTING CHEMOTAXIS PROTEIN MCPB"/>
    <property type="match status" value="1"/>
</dbReference>
<dbReference type="SMART" id="SM00283">
    <property type="entry name" value="MA"/>
    <property type="match status" value="1"/>
</dbReference>
<evidence type="ECO:0000256" key="1">
    <source>
        <dbReference type="ARBA" id="ARBA00023224"/>
    </source>
</evidence>
<dbReference type="GO" id="GO:0006935">
    <property type="term" value="P:chemotaxis"/>
    <property type="evidence" value="ECO:0007669"/>
    <property type="project" value="InterPro"/>
</dbReference>
<dbReference type="PRINTS" id="PR00260">
    <property type="entry name" value="CHEMTRNSDUCR"/>
</dbReference>
<keyword evidence="6" id="KW-1185">Reference proteome</keyword>
<dbReference type="InterPro" id="IPR004089">
    <property type="entry name" value="MCPsignal_dom"/>
</dbReference>
<gene>
    <name evidence="5" type="ORF">FSZ31_11465</name>
</gene>
<sequence>MLVANAKKLWIFVEPHADRVATIYRDAWLAHLEGADLSAYGDSASIHKIAMVCLEQLLSNIDDYRWVESMYAVTSFGFAHGCSSHEALDPIAKLTSAMLALAREHRDDDRDLFVDLAETICRVSMLAGDVTSTLYAATLEHRDKRIRRDAAAAYQRRFETTVKAMARAGAPLRTIAASAAESARGMMGKSSEVAAAAEQSALAMREAASTAAGLIRTIDETRNEVDGAADIAEQAASQATAAVATSENLSQHAESIESILGLIRDIAGQTNLLALNATIEAARAGDAGRGFAVVAQEVKSLANQTARATDDIANKIAAIQAATLETVETNGSIRDTIVAVQGSANRIRDAMERQAQTVTMITSAVDETALAADSMAATIASISSDTDLVTSEIDELNHHYDEVEKQFTALRGSNARFTSEVA</sequence>
<dbReference type="GO" id="GO:0004888">
    <property type="term" value="F:transmembrane signaling receptor activity"/>
    <property type="evidence" value="ECO:0007669"/>
    <property type="project" value="InterPro"/>
</dbReference>
<organism evidence="5 6">
    <name type="scientific">Flavisphingopyxis soli</name>
    <dbReference type="NCBI Taxonomy" id="2601267"/>
    <lineage>
        <taxon>Bacteria</taxon>
        <taxon>Pseudomonadati</taxon>
        <taxon>Pseudomonadota</taxon>
        <taxon>Alphaproteobacteria</taxon>
        <taxon>Sphingomonadales</taxon>
        <taxon>Sphingopyxidaceae</taxon>
        <taxon>Flavisphingopyxis</taxon>
    </lineage>
</organism>
<dbReference type="EMBL" id="VOPY01000003">
    <property type="protein sequence ID" value="TXC68413.1"/>
    <property type="molecule type" value="Genomic_DNA"/>
</dbReference>
<evidence type="ECO:0000313" key="6">
    <source>
        <dbReference type="Proteomes" id="UP000321129"/>
    </source>
</evidence>
<dbReference type="GO" id="GO:0016020">
    <property type="term" value="C:membrane"/>
    <property type="evidence" value="ECO:0007669"/>
    <property type="project" value="InterPro"/>
</dbReference>
<dbReference type="Proteomes" id="UP000321129">
    <property type="component" value="Unassembled WGS sequence"/>
</dbReference>
<dbReference type="GO" id="GO:0007165">
    <property type="term" value="P:signal transduction"/>
    <property type="evidence" value="ECO:0007669"/>
    <property type="project" value="UniProtKB-KW"/>
</dbReference>
<keyword evidence="1 3" id="KW-0807">Transducer</keyword>
<name>A0A5C6U644_9SPHN</name>
<evidence type="ECO:0000256" key="2">
    <source>
        <dbReference type="ARBA" id="ARBA00029447"/>
    </source>
</evidence>
<dbReference type="PANTHER" id="PTHR32089:SF112">
    <property type="entry name" value="LYSOZYME-LIKE PROTEIN-RELATED"/>
    <property type="match status" value="1"/>
</dbReference>
<dbReference type="SUPFAM" id="SSF58104">
    <property type="entry name" value="Methyl-accepting chemotaxis protein (MCP) signaling domain"/>
    <property type="match status" value="1"/>
</dbReference>
<evidence type="ECO:0000256" key="3">
    <source>
        <dbReference type="PROSITE-ProRule" id="PRU00284"/>
    </source>
</evidence>
<dbReference type="Pfam" id="PF00015">
    <property type="entry name" value="MCPsignal"/>
    <property type="match status" value="1"/>
</dbReference>